<dbReference type="EMBL" id="JBGGTQ010000010">
    <property type="protein sequence ID" value="MEZ0494188.1"/>
    <property type="molecule type" value="Genomic_DNA"/>
</dbReference>
<gene>
    <name evidence="2" type="ORF">AB2L28_18275</name>
</gene>
<evidence type="ECO:0000313" key="2">
    <source>
        <dbReference type="EMBL" id="MEZ0494188.1"/>
    </source>
</evidence>
<reference evidence="2 3" key="1">
    <citation type="submission" date="2024-07" db="EMBL/GenBank/DDBJ databases">
        <authorList>
            <person name="Thanompreechachai J."/>
            <person name="Duangmal K."/>
        </authorList>
    </citation>
    <scope>NUCLEOTIDE SEQUENCE [LARGE SCALE GENOMIC DNA]</scope>
    <source>
        <strain evidence="2 3">TBRC 1896</strain>
    </source>
</reference>
<dbReference type="Proteomes" id="UP001566476">
    <property type="component" value="Unassembled WGS sequence"/>
</dbReference>
<dbReference type="RefSeq" id="WP_370720425.1">
    <property type="nucleotide sequence ID" value="NZ_JBGGTQ010000010.1"/>
</dbReference>
<keyword evidence="3" id="KW-1185">Reference proteome</keyword>
<dbReference type="InterPro" id="IPR007061">
    <property type="entry name" value="MST-like"/>
</dbReference>
<dbReference type="InterPro" id="IPR034660">
    <property type="entry name" value="DinB/YfiT-like"/>
</dbReference>
<comment type="caution">
    <text evidence="2">The sequence shown here is derived from an EMBL/GenBank/DDBJ whole genome shotgun (WGS) entry which is preliminary data.</text>
</comment>
<dbReference type="SUPFAM" id="SSF109854">
    <property type="entry name" value="DinB/YfiT-like putative metalloenzymes"/>
    <property type="match status" value="1"/>
</dbReference>
<feature type="region of interest" description="Disordered" evidence="1">
    <location>
        <begin position="78"/>
        <end position="100"/>
    </location>
</feature>
<organism evidence="2 3">
    <name type="scientific">Kineococcus mangrovi</name>
    <dbReference type="NCBI Taxonomy" id="1660183"/>
    <lineage>
        <taxon>Bacteria</taxon>
        <taxon>Bacillati</taxon>
        <taxon>Actinomycetota</taxon>
        <taxon>Actinomycetes</taxon>
        <taxon>Kineosporiales</taxon>
        <taxon>Kineosporiaceae</taxon>
        <taxon>Kineococcus</taxon>
    </lineage>
</organism>
<dbReference type="Pfam" id="PF04978">
    <property type="entry name" value="MST"/>
    <property type="match status" value="1"/>
</dbReference>
<evidence type="ECO:0000256" key="1">
    <source>
        <dbReference type="SAM" id="MobiDB-lite"/>
    </source>
</evidence>
<feature type="compositionally biased region" description="Acidic residues" evidence="1">
    <location>
        <begin position="91"/>
        <end position="100"/>
    </location>
</feature>
<accession>A0ABV4I8X4</accession>
<protein>
    <submittedName>
        <fullName evidence="2">DinB family protein</fullName>
    </submittedName>
</protein>
<sequence>MALTPGPARPEPPQRAGERETLAGFLDFHRATFAWKVAGLDAEQLRRRAVEPSSMSLLGLVRHLADVERSWWRARVDGQDAPPVTYSPENPDGDFDDVDDADPQEALARLTREQEEGQRVLAAHDLDDVFEHPRQGTTSVRWVLVHLVEEYARHNGHADLLRERVDGATGE</sequence>
<dbReference type="Gene3D" id="1.20.120.450">
    <property type="entry name" value="dinb family like domain"/>
    <property type="match status" value="1"/>
</dbReference>
<name>A0ABV4I8X4_9ACTN</name>
<evidence type="ECO:0000313" key="3">
    <source>
        <dbReference type="Proteomes" id="UP001566476"/>
    </source>
</evidence>
<proteinExistence type="predicted"/>